<keyword evidence="7" id="KW-0808">Transferase</keyword>
<dbReference type="SUPFAM" id="SSF56112">
    <property type="entry name" value="Protein kinase-like (PK-like)"/>
    <property type="match status" value="1"/>
</dbReference>
<dbReference type="PANTHER" id="PTHR38248">
    <property type="entry name" value="FUNK1 6"/>
    <property type="match status" value="1"/>
</dbReference>
<dbReference type="OrthoDB" id="5584477at2759"/>
<evidence type="ECO:0000256" key="4">
    <source>
        <dbReference type="SAM" id="Coils"/>
    </source>
</evidence>
<dbReference type="InterPro" id="IPR011009">
    <property type="entry name" value="Kinase-like_dom_sf"/>
</dbReference>
<proteinExistence type="predicted"/>
<comment type="catalytic activity">
    <reaction evidence="2">
        <text>L-threonyl-[protein] + ATP = O-phospho-L-threonyl-[protein] + ADP + H(+)</text>
        <dbReference type="Rhea" id="RHEA:46608"/>
        <dbReference type="Rhea" id="RHEA-COMP:11060"/>
        <dbReference type="Rhea" id="RHEA-COMP:11605"/>
        <dbReference type="ChEBI" id="CHEBI:15378"/>
        <dbReference type="ChEBI" id="CHEBI:30013"/>
        <dbReference type="ChEBI" id="CHEBI:30616"/>
        <dbReference type="ChEBI" id="CHEBI:61977"/>
        <dbReference type="ChEBI" id="CHEBI:456216"/>
        <dbReference type="EC" id="2.7.11.1"/>
    </reaction>
</comment>
<keyword evidence="7" id="KW-0418">Kinase</keyword>
<dbReference type="PROSITE" id="PS00109">
    <property type="entry name" value="PROTEIN_KINASE_TYR"/>
    <property type="match status" value="1"/>
</dbReference>
<dbReference type="Proteomes" id="UP000078559">
    <property type="component" value="Chromosome 9"/>
</dbReference>
<evidence type="ECO:0000313" key="7">
    <source>
        <dbReference type="EMBL" id="KUI72725.1"/>
    </source>
</evidence>
<sequence length="825" mass="92273">MDTAESKLQIIQDRPIGTCLDALYNNLSSLIKEHSNLDSINSTDLQDVTLQLATVLLGHPASSVLPSVSRTATLRDDIRRFITSSSDFDFDRVKPLLATVLERQSDQELWDQVYKVVAELSSGPKTPPKLSHPTLASLKTQTPWTRNSGSPVNTNEHRKDLDKIIKGELGVMYADVPRFYQAFFLRCVPGLEGISNKVFDKCQEGPNPLFREGEGWTGWPQSAKEEAVLTWFADITSKLAAFTTDLNSTLIPRHRPVAQPTRQLGSETAAKRKLDIGFVNGLSAGNNTNCSWSEILVPGEFKSNPRADIPSKAWLDIARYVREVMAHQPTRRFVLSFTLCGSIMRVWEFDRSGAIASEKFDINENGSKFVLTIIAFLSMDKEQLGFDTTFCTGDGGKEFIEVQRDGSPETLIIDELIVHVPCIVGRATTCWKAFAQKTETTVVIKDSWQFTNRDNEGDMLCEVTKKGVENVARYYHHETVRIGKQDDTTQDNIRDGLNITNVEKIELEVLDLSSTSEARSSQQEKGKDSISPGSKRLSSQIDATLPASKRAKSGSRATDSPRRSSSQVDATLPASKQAKSGSKATDAPPLNRIHRRIIVRDYGKCIYKASSLSALLNALEGCIAGHESLYQAGFLHRDISINNLLMNEGDENPTCRRSFLIDLDMAIERSRTKASGAQGRTGTTVFMAIGILVNEQHSFRHDLESFFWVLFWICIHYDNRGKSRVVQDFEDWNYMSAKVLAALKKFITTEKMFLEEAKNFTPYYKPLIPWVNKLRGVVFPGGAPYEYDNEQLYADMRSVLREASKELAKEEAKKAEGAADDCHTE</sequence>
<organism evidence="7 8">
    <name type="scientific">Cytospora mali</name>
    <name type="common">Apple Valsa canker fungus</name>
    <name type="synonym">Valsa mali</name>
    <dbReference type="NCBI Taxonomy" id="578113"/>
    <lineage>
        <taxon>Eukaryota</taxon>
        <taxon>Fungi</taxon>
        <taxon>Dikarya</taxon>
        <taxon>Ascomycota</taxon>
        <taxon>Pezizomycotina</taxon>
        <taxon>Sordariomycetes</taxon>
        <taxon>Sordariomycetidae</taxon>
        <taxon>Diaporthales</taxon>
        <taxon>Cytosporaceae</taxon>
        <taxon>Cytospora</taxon>
    </lineage>
</organism>
<feature type="domain" description="Fungal-type protein kinase" evidence="6">
    <location>
        <begin position="274"/>
        <end position="714"/>
    </location>
</feature>
<reference evidence="7" key="1">
    <citation type="submission" date="2014-12" db="EMBL/GenBank/DDBJ databases">
        <title>Genome Sequence of Valsa Canker Pathogens Uncovers a Specific Adaption of Colonization on Woody Bark.</title>
        <authorList>
            <person name="Yin Z."/>
            <person name="Liu H."/>
            <person name="Gao X."/>
            <person name="Li Z."/>
            <person name="Song N."/>
            <person name="Ke X."/>
            <person name="Dai Q."/>
            <person name="Wu Y."/>
            <person name="Sun Y."/>
            <person name="Xu J.-R."/>
            <person name="Kang Z.K."/>
            <person name="Wang L."/>
            <person name="Huang L."/>
        </authorList>
    </citation>
    <scope>NUCLEOTIDE SEQUENCE [LARGE SCALE GENOMIC DNA]</scope>
    <source>
        <strain evidence="7">03-8</strain>
    </source>
</reference>
<accession>A0A194W9H4</accession>
<dbReference type="InterPro" id="IPR008266">
    <property type="entry name" value="Tyr_kinase_AS"/>
</dbReference>
<dbReference type="EC" id="2.7.11.1" evidence="1"/>
<gene>
    <name evidence="7" type="ORF">VM1G_08147</name>
</gene>
<evidence type="ECO:0000256" key="3">
    <source>
        <dbReference type="ARBA" id="ARBA00048679"/>
    </source>
</evidence>
<feature type="coiled-coil region" evidence="4">
    <location>
        <begin position="793"/>
        <end position="820"/>
    </location>
</feature>
<dbReference type="Gene3D" id="1.10.510.10">
    <property type="entry name" value="Transferase(Phosphotransferase) domain 1"/>
    <property type="match status" value="1"/>
</dbReference>
<comment type="catalytic activity">
    <reaction evidence="3">
        <text>L-seryl-[protein] + ATP = O-phospho-L-seryl-[protein] + ADP + H(+)</text>
        <dbReference type="Rhea" id="RHEA:17989"/>
        <dbReference type="Rhea" id="RHEA-COMP:9863"/>
        <dbReference type="Rhea" id="RHEA-COMP:11604"/>
        <dbReference type="ChEBI" id="CHEBI:15378"/>
        <dbReference type="ChEBI" id="CHEBI:29999"/>
        <dbReference type="ChEBI" id="CHEBI:30616"/>
        <dbReference type="ChEBI" id="CHEBI:83421"/>
        <dbReference type="ChEBI" id="CHEBI:456216"/>
        <dbReference type="EC" id="2.7.11.1"/>
    </reaction>
</comment>
<evidence type="ECO:0000259" key="6">
    <source>
        <dbReference type="Pfam" id="PF17667"/>
    </source>
</evidence>
<dbReference type="AlphaFoldDB" id="A0A194W9H4"/>
<feature type="region of interest" description="Disordered" evidence="5">
    <location>
        <begin position="513"/>
        <end position="588"/>
    </location>
</feature>
<dbReference type="EMBL" id="CM003106">
    <property type="protein sequence ID" value="KUI72725.1"/>
    <property type="molecule type" value="Genomic_DNA"/>
</dbReference>
<name>A0A194W9H4_CYTMA</name>
<dbReference type="GO" id="GO:0004674">
    <property type="term" value="F:protein serine/threonine kinase activity"/>
    <property type="evidence" value="ECO:0007669"/>
    <property type="project" value="UniProtKB-EC"/>
</dbReference>
<keyword evidence="4" id="KW-0175">Coiled coil</keyword>
<evidence type="ECO:0000313" key="8">
    <source>
        <dbReference type="Proteomes" id="UP000078559"/>
    </source>
</evidence>
<dbReference type="InterPro" id="IPR040976">
    <property type="entry name" value="Pkinase_fungal"/>
</dbReference>
<keyword evidence="8" id="KW-1185">Reference proteome</keyword>
<feature type="compositionally biased region" description="Polar residues" evidence="5">
    <location>
        <begin position="555"/>
        <end position="569"/>
    </location>
</feature>
<dbReference type="Pfam" id="PF17667">
    <property type="entry name" value="Pkinase_fungal"/>
    <property type="match status" value="1"/>
</dbReference>
<dbReference type="PANTHER" id="PTHR38248:SF2">
    <property type="entry name" value="FUNK1 11"/>
    <property type="match status" value="1"/>
</dbReference>
<evidence type="ECO:0000256" key="2">
    <source>
        <dbReference type="ARBA" id="ARBA00047899"/>
    </source>
</evidence>
<evidence type="ECO:0000256" key="5">
    <source>
        <dbReference type="SAM" id="MobiDB-lite"/>
    </source>
</evidence>
<evidence type="ECO:0000256" key="1">
    <source>
        <dbReference type="ARBA" id="ARBA00012513"/>
    </source>
</evidence>
<protein>
    <recommendedName>
        <fullName evidence="1">non-specific serine/threonine protein kinase</fullName>
        <ecNumber evidence="1">2.7.11.1</ecNumber>
    </recommendedName>
</protein>